<feature type="compositionally biased region" description="Low complexity" evidence="5">
    <location>
        <begin position="1126"/>
        <end position="1138"/>
    </location>
</feature>
<name>A0AAN6GGX1_9BASI</name>
<dbReference type="SUPFAM" id="SSF57903">
    <property type="entry name" value="FYVE/PHD zinc finger"/>
    <property type="match status" value="1"/>
</dbReference>
<evidence type="ECO:0000256" key="3">
    <source>
        <dbReference type="ARBA" id="ARBA00022833"/>
    </source>
</evidence>
<feature type="compositionally biased region" description="Basic residues" evidence="5">
    <location>
        <begin position="1250"/>
        <end position="1259"/>
    </location>
</feature>
<dbReference type="SUPFAM" id="SSF82199">
    <property type="entry name" value="SET domain"/>
    <property type="match status" value="1"/>
</dbReference>
<feature type="region of interest" description="Disordered" evidence="5">
    <location>
        <begin position="1780"/>
        <end position="1841"/>
    </location>
</feature>
<dbReference type="Proteomes" id="UP001176521">
    <property type="component" value="Unassembled WGS sequence"/>
</dbReference>
<dbReference type="GO" id="GO:0006355">
    <property type="term" value="P:regulation of DNA-templated transcription"/>
    <property type="evidence" value="ECO:0007669"/>
    <property type="project" value="TreeGrafter"/>
</dbReference>
<dbReference type="Gene3D" id="3.30.40.10">
    <property type="entry name" value="Zinc/RING finger domain, C3HC4 (zinc finger)"/>
    <property type="match status" value="1"/>
</dbReference>
<gene>
    <name evidence="7" type="primary">SET3</name>
    <name evidence="7" type="ORF">OC842_000706</name>
</gene>
<feature type="domain" description="SET" evidence="6">
    <location>
        <begin position="559"/>
        <end position="712"/>
    </location>
</feature>
<feature type="compositionally biased region" description="Basic and acidic residues" evidence="5">
    <location>
        <begin position="1260"/>
        <end position="1271"/>
    </location>
</feature>
<dbReference type="GO" id="GO:0006325">
    <property type="term" value="P:chromatin organization"/>
    <property type="evidence" value="ECO:0007669"/>
    <property type="project" value="UniProtKB-KW"/>
</dbReference>
<evidence type="ECO:0000313" key="7">
    <source>
        <dbReference type="EMBL" id="KAK0539962.1"/>
    </source>
</evidence>
<dbReference type="InterPro" id="IPR011011">
    <property type="entry name" value="Znf_FYVE_PHD"/>
</dbReference>
<keyword evidence="1" id="KW-0479">Metal-binding</keyword>
<dbReference type="InterPro" id="IPR013083">
    <property type="entry name" value="Znf_RING/FYVE/PHD"/>
</dbReference>
<dbReference type="GO" id="GO:0008270">
    <property type="term" value="F:zinc ion binding"/>
    <property type="evidence" value="ECO:0007669"/>
    <property type="project" value="UniProtKB-KW"/>
</dbReference>
<feature type="compositionally biased region" description="Low complexity" evidence="5">
    <location>
        <begin position="1360"/>
        <end position="1385"/>
    </location>
</feature>
<feature type="compositionally biased region" description="Polar residues" evidence="5">
    <location>
        <begin position="1554"/>
        <end position="1575"/>
    </location>
</feature>
<feature type="compositionally biased region" description="Low complexity" evidence="5">
    <location>
        <begin position="1701"/>
        <end position="1716"/>
    </location>
</feature>
<feature type="compositionally biased region" description="Basic and acidic residues" evidence="5">
    <location>
        <begin position="1648"/>
        <end position="1662"/>
    </location>
</feature>
<dbReference type="GO" id="GO:0034967">
    <property type="term" value="C:Set3 complex"/>
    <property type="evidence" value="ECO:0007669"/>
    <property type="project" value="TreeGrafter"/>
</dbReference>
<feature type="compositionally biased region" description="Low complexity" evidence="5">
    <location>
        <begin position="298"/>
        <end position="319"/>
    </location>
</feature>
<feature type="compositionally biased region" description="Low complexity" evidence="5">
    <location>
        <begin position="1607"/>
        <end position="1619"/>
    </location>
</feature>
<keyword evidence="3" id="KW-0862">Zinc</keyword>
<evidence type="ECO:0000259" key="6">
    <source>
        <dbReference type="SMART" id="SM00317"/>
    </source>
</evidence>
<feature type="compositionally biased region" description="Low complexity" evidence="5">
    <location>
        <begin position="358"/>
        <end position="369"/>
    </location>
</feature>
<feature type="region of interest" description="Disordered" evidence="5">
    <location>
        <begin position="1483"/>
        <end position="1716"/>
    </location>
</feature>
<dbReference type="PROSITE" id="PS01359">
    <property type="entry name" value="ZF_PHD_1"/>
    <property type="match status" value="1"/>
</dbReference>
<feature type="compositionally biased region" description="Basic and acidic residues" evidence="5">
    <location>
        <begin position="893"/>
        <end position="908"/>
    </location>
</feature>
<reference evidence="7" key="1">
    <citation type="journal article" date="2023" name="PhytoFront">
        <title>Draft Genome Resources of Seven Strains of Tilletia horrida, Causal Agent of Kernel Smut of Rice.</title>
        <authorList>
            <person name="Khanal S."/>
            <person name="Antony Babu S."/>
            <person name="Zhou X.G."/>
        </authorList>
    </citation>
    <scope>NUCLEOTIDE SEQUENCE</scope>
    <source>
        <strain evidence="7">TX3</strain>
    </source>
</reference>
<keyword evidence="8" id="KW-1185">Reference proteome</keyword>
<sequence>MPMEGVPSLALPHLPAHNVHVRLQHLVRAVERPSASAASPSKQLLHRLAASLVHSLAQKWRAGSSSLEPILNLGGQAAYKAHSTGLPAQRTVRSCAAMAAPRNNALALSSLMSPAAPTRTAQKRKAEEAGIEPYAAPLSLDALSAAAAAAATTVVAPGPTMRPSLHVGDDAKAFASQLSALPAQSSHESNPYSYGAPPPPPGTAYITDGNGEEGHYDDDGGIIRCICGCDDDDGFTVQCDRCLVWQHCACLKMTPDSLPDEYLCEQCFPRPVDVNYARELQQRRKQEEARKEMEEQQRLASSARRSSAAPQPSYAATPSVSADAHPLGPQPTPKDNRGRKASQSEPATGDIDYFSGHANAASNASTANKSAKRKTSTSAAKSSKRPTAITPAAPVESTPPVPTTTPKEPRPRERDEDDILDAQERFEAWHIEFTPVPANVYSDRHTRAALDAVANGAPDLRLRAFEVGTGKVMAPLADPADEELEIQDSLRRSPGEPQARRGDQGLSVVGNECVPVEIEAASLADVTQRVTVRYIPEGVASGMFAQVQSAEHSPATPHYAWSASQNIPRPTVHGLYADGAISAGTFITEFRGEISHADNYRADPINQYAALGTPKPHVHILPPPLNVAIDARRYGTEARFARPSCHPNAVLRPVLLRTPTGADGLEDSVKAKMETDPPGGAQREVLFGIFAISDINRGHEITLGWEWDDLHIVHYLPELIKEPPRVSRRAVSPVKDVAPEPITFPYAGTAVAAKMDAVTSAICSVTLCACLGPASSNSSSAAAAAATYFNPTQLTQSNLRKQDCALAQMVRVAHGMELLQVIPSAKSHRKSRPPDFSPLIGRRRWWRPLPLPPAPASSIKAEDAGSLRDAKIDMAVDSDGDQDMDLDQAEDISRESLSDNDRDDDQRSEASSLTEPLSDSFDASEAAQRLVADSSLSTAAKEKPADVAEDEEQDRPIILPLKKRVAGTRLKATFFDADFASDNSDDDSHDILSQAAVAARKQGGRLRTTSRSTRIAKDPRRRPLRSTPDPEDESDAERRNSKIAKKMRQKRDAKLQARMRKPKKDDQPSSPLSSLSSQASLSSLDSDEEDEDENSEGGSEDSGSGETSNTNSGSSTGSDDSDSDSDSSGSTSNRSSNRSVRRGKKSTVQERARKRAAKFRADIAALGDSDTSSDDSAIPAGQRKQVADKEASKARKSKPAVKPKVNDRSPKKSTKKSSTDKRQKEHESKSDRTRDLQKKGSARREEGRTKKPGTTKQPRKTRDGIKGDHDAPSASSKLRKPKPSRQPIESLSESESDAQEVEVKQSKAALPTIAQPAAEPTTSAPSSKLPRASPAPLDDSAAKSTEATQVLAKAEGTNQAAGPDAATATDTAPAELDQPVHAAVAAPPPTQAPAPEPPKPEAPRKKLSLADYKKRLAEKKVTEVVAAPPVPEVPAAESVPTIAPAPDTDAGTIEKMAEAPIEVQEAPPAPVPGPTDVAMAEEAVLDSEKPADTFRAPDSPVKPRAVSPAASFASTGPALFHGDLSDRRPSILPRQGDRGWSRLSSPSRDEETETPASSRQLSMDSTHRPSGSSRWGNPPSEPVRTRPTMLTGANTAPADVARDRDAFGPPSFGRGRPFGRPVPPSPSEDRMDTDQPPRYGGAIPSADAARREMSPTRPEHGRSANLTTLGSAWQAVESRPRFGGNRLSDASDHARLGAGFRPATTATSSPESTRPELSIAGRAAAAVGPNRIPLGGGSAVPTGPAGLQPFNPPRGPRALMGSSIMAAPVTTMTQPAVPAKDGFRSEVTPAPASASTSGGQTPIAARLSGGNAVPATPGHAASGPNKISGPPGPPNASASGWTRISVNTNVTPATGVASASSTSAYPLDRPGASTTPASLRADLMNFDGVPKGPASMRGESSGSSSYDDYEYFGGRDRGRGGWRGPRVRKRGGGRGRGWSIRP</sequence>
<feature type="region of interest" description="Disordered" evidence="5">
    <location>
        <begin position="893"/>
        <end position="960"/>
    </location>
</feature>
<organism evidence="7 8">
    <name type="scientific">Tilletia horrida</name>
    <dbReference type="NCBI Taxonomy" id="155126"/>
    <lineage>
        <taxon>Eukaryota</taxon>
        <taxon>Fungi</taxon>
        <taxon>Dikarya</taxon>
        <taxon>Basidiomycota</taxon>
        <taxon>Ustilaginomycotina</taxon>
        <taxon>Exobasidiomycetes</taxon>
        <taxon>Tilletiales</taxon>
        <taxon>Tilletiaceae</taxon>
        <taxon>Tilletia</taxon>
    </lineage>
</organism>
<evidence type="ECO:0000256" key="5">
    <source>
        <dbReference type="SAM" id="MobiDB-lite"/>
    </source>
</evidence>
<dbReference type="CDD" id="cd15550">
    <property type="entry name" value="PHD_MLL5"/>
    <property type="match status" value="1"/>
</dbReference>
<dbReference type="SMART" id="SM00317">
    <property type="entry name" value="SET"/>
    <property type="match status" value="1"/>
</dbReference>
<dbReference type="InterPro" id="IPR046341">
    <property type="entry name" value="SET_dom_sf"/>
</dbReference>
<evidence type="ECO:0000256" key="1">
    <source>
        <dbReference type="ARBA" id="ARBA00022723"/>
    </source>
</evidence>
<feature type="compositionally biased region" description="Basic and acidic residues" evidence="5">
    <location>
        <begin position="283"/>
        <end position="297"/>
    </location>
</feature>
<comment type="caution">
    <text evidence="7">The sequence shown here is derived from an EMBL/GenBank/DDBJ whole genome shotgun (WGS) entry which is preliminary data.</text>
</comment>
<feature type="region of interest" description="Disordered" evidence="5">
    <location>
        <begin position="183"/>
        <end position="213"/>
    </location>
</feature>
<feature type="compositionally biased region" description="Acidic residues" evidence="5">
    <location>
        <begin position="1085"/>
        <end position="1099"/>
    </location>
</feature>
<feature type="compositionally biased region" description="Basic and acidic residues" evidence="5">
    <location>
        <begin position="1523"/>
        <end position="1540"/>
    </location>
</feature>
<proteinExistence type="predicted"/>
<dbReference type="EMBL" id="JAPDMQ010000021">
    <property type="protein sequence ID" value="KAK0539962.1"/>
    <property type="molecule type" value="Genomic_DNA"/>
</dbReference>
<dbReference type="Pfam" id="PF00856">
    <property type="entry name" value="SET"/>
    <property type="match status" value="1"/>
</dbReference>
<dbReference type="Pfam" id="PF20826">
    <property type="entry name" value="PHD_5"/>
    <property type="match status" value="1"/>
</dbReference>
<keyword evidence="4" id="KW-0156">Chromatin regulator</keyword>
<feature type="region of interest" description="Disordered" evidence="5">
    <location>
        <begin position="283"/>
        <end position="415"/>
    </location>
</feature>
<dbReference type="GO" id="GO:0070210">
    <property type="term" value="C:Rpd3L-Expanded complex"/>
    <property type="evidence" value="ECO:0007669"/>
    <property type="project" value="TreeGrafter"/>
</dbReference>
<feature type="region of interest" description="Disordered" evidence="5">
    <location>
        <begin position="1859"/>
        <end position="1942"/>
    </location>
</feature>
<protein>
    <submittedName>
        <fullName evidence="7">SET domain-containing protein 3</fullName>
    </submittedName>
</protein>
<accession>A0AAN6GGX1</accession>
<evidence type="ECO:0000256" key="4">
    <source>
        <dbReference type="ARBA" id="ARBA00022853"/>
    </source>
</evidence>
<feature type="compositionally biased region" description="Basic and acidic residues" evidence="5">
    <location>
        <begin position="1217"/>
        <end position="1249"/>
    </location>
</feature>
<dbReference type="InterPro" id="IPR019786">
    <property type="entry name" value="Zinc_finger_PHD-type_CS"/>
</dbReference>
<dbReference type="Gene3D" id="2.170.270.10">
    <property type="entry name" value="SET domain"/>
    <property type="match status" value="1"/>
</dbReference>
<dbReference type="InterPro" id="IPR001214">
    <property type="entry name" value="SET_dom"/>
</dbReference>
<evidence type="ECO:0000313" key="8">
    <source>
        <dbReference type="Proteomes" id="UP001176521"/>
    </source>
</evidence>
<dbReference type="PANTHER" id="PTHR46462:SF3">
    <property type="entry name" value="UPSET, ISOFORM A"/>
    <property type="match status" value="1"/>
</dbReference>
<feature type="compositionally biased region" description="Low complexity" evidence="5">
    <location>
        <begin position="1101"/>
        <end position="1118"/>
    </location>
</feature>
<feature type="compositionally biased region" description="Low complexity" evidence="5">
    <location>
        <begin position="1068"/>
        <end position="1084"/>
    </location>
</feature>
<feature type="compositionally biased region" description="Pro residues" evidence="5">
    <location>
        <begin position="1386"/>
        <end position="1397"/>
    </location>
</feature>
<dbReference type="PANTHER" id="PTHR46462">
    <property type="entry name" value="UPSET, ISOFORM A"/>
    <property type="match status" value="1"/>
</dbReference>
<feature type="region of interest" description="Disordered" evidence="5">
    <location>
        <begin position="994"/>
        <end position="1409"/>
    </location>
</feature>
<evidence type="ECO:0000256" key="2">
    <source>
        <dbReference type="ARBA" id="ARBA00022771"/>
    </source>
</evidence>
<keyword evidence="2" id="KW-0863">Zinc-finger</keyword>